<name>A0ABU4N9W5_9ACTN</name>
<accession>A0ABU4N9W5</accession>
<gene>
    <name evidence="1" type="ORF">PV662_07195</name>
</gene>
<proteinExistence type="predicted"/>
<keyword evidence="2" id="KW-1185">Reference proteome</keyword>
<reference evidence="1 2" key="1">
    <citation type="journal article" date="2023" name="Microb. Genom.">
        <title>Mesoterricola silvestris gen. nov., sp. nov., Mesoterricola sediminis sp. nov., Geothrix oryzae sp. nov., Geothrix edaphica sp. nov., Geothrix rubra sp. nov., and Geothrix limicola sp. nov., six novel members of Acidobacteriota isolated from soils.</title>
        <authorList>
            <person name="Weisberg A.J."/>
            <person name="Pearce E."/>
            <person name="Kramer C.G."/>
            <person name="Chang J.H."/>
            <person name="Clarke C.R."/>
        </authorList>
    </citation>
    <scope>NUCLEOTIDE SEQUENCE [LARGE SCALE GENOMIC DNA]</scope>
    <source>
        <strain evidence="1 2">ID09-01A</strain>
    </source>
</reference>
<sequence length="219" mass="22651">MTDVDRMAKLGLGGLGGLALGAGLVGGAWLITGDDDASVSSRTAGARAVPGADLSAPETLGGFLHQDKAVLDLGKGADGRETAERNRAWDSESGERLSEAYGGAAAVVQSFSDSSLESFFQLTAVRGASPRPYVPYEDAKVLGLERPTNGLVRFGKVDCVVHNLPTNAGGEPAPDSVSTVSCQRGDADLTVLIRNSTGDVSHEPSRVARLVDEAWGQLT</sequence>
<dbReference type="EMBL" id="JARAYU010000002">
    <property type="protein sequence ID" value="MDX3699551.1"/>
    <property type="molecule type" value="Genomic_DNA"/>
</dbReference>
<evidence type="ECO:0008006" key="3">
    <source>
        <dbReference type="Google" id="ProtNLM"/>
    </source>
</evidence>
<protein>
    <recommendedName>
        <fullName evidence="3">Secreted protein</fullName>
    </recommendedName>
</protein>
<evidence type="ECO:0000313" key="2">
    <source>
        <dbReference type="Proteomes" id="UP001271274"/>
    </source>
</evidence>
<dbReference type="RefSeq" id="WP_319061725.1">
    <property type="nucleotide sequence ID" value="NZ_JARAYT010000007.1"/>
</dbReference>
<evidence type="ECO:0000313" key="1">
    <source>
        <dbReference type="EMBL" id="MDX3699551.1"/>
    </source>
</evidence>
<organism evidence="1 2">
    <name type="scientific">Streptomyces europaeiscabiei</name>
    <dbReference type="NCBI Taxonomy" id="146819"/>
    <lineage>
        <taxon>Bacteria</taxon>
        <taxon>Bacillati</taxon>
        <taxon>Actinomycetota</taxon>
        <taxon>Actinomycetes</taxon>
        <taxon>Kitasatosporales</taxon>
        <taxon>Streptomycetaceae</taxon>
        <taxon>Streptomyces</taxon>
    </lineage>
</organism>
<comment type="caution">
    <text evidence="1">The sequence shown here is derived from an EMBL/GenBank/DDBJ whole genome shotgun (WGS) entry which is preliminary data.</text>
</comment>
<dbReference type="Proteomes" id="UP001271274">
    <property type="component" value="Unassembled WGS sequence"/>
</dbReference>